<keyword evidence="2" id="KW-1185">Reference proteome</keyword>
<reference evidence="1 2" key="1">
    <citation type="submission" date="2020-02" db="EMBL/GenBank/DDBJ databases">
        <title>Genome analysis of Thermosulfuriphilus ammonigenes ST65T, an anaerobic thermophilic chemolithoautotrophic bacterium isolated from a deep-sea hydrothermal vent.</title>
        <authorList>
            <person name="Slobodkina G."/>
            <person name="Allioux M."/>
            <person name="Merkel A."/>
            <person name="Alain K."/>
            <person name="Jebbar M."/>
            <person name="Slobodkin A."/>
        </authorList>
    </citation>
    <scope>NUCLEOTIDE SEQUENCE [LARGE SCALE GENOMIC DNA]</scope>
    <source>
        <strain evidence="1 2">ST65</strain>
    </source>
</reference>
<accession>A0A6G7PVU4</accession>
<dbReference type="Proteomes" id="UP000502179">
    <property type="component" value="Chromosome"/>
</dbReference>
<proteinExistence type="predicted"/>
<sequence>MKSNSAVTVRSFMYRTLLSVVLVVLFLGTGVSLARSLDDLAAGFSPVSALVINVEGDTVLIDKGVRDGIHRGDLFTIYREGKKIIHPVTKQEIGRLKEPIAKAEAVRVEETFSVLHLVSKKETVKVGQPAVRFADIKVLLLEEPPGAAQKVLPSLRSALAEAELVTSPGVSWRELNPTFLSREGIDLVLVADENGLRVYNANLELLQAYTWPVTGLPSRPSAPVTSLPAQGQLRPSGPSGPYPYSTLRYQLPAAPQFRRVARLPAVVTDFEMGDLDADGRPEVVYMTPQGLYVSQFGGRLLASYRHTGFGKMVNFSLGPDGWIALNIYVPGEAMRSRLLRYQRGRLETAVSDINFFLAFFDLNGDGLKETLLGQTYDRQSLFGPTIYRLKPAWDKISYLETERVPGGFRVLLAAFADINGNRVKEACFMDLGHKLRVYERGRRLWTSTTKVGGSIYALAAGPKTMKAVYKKTISAEVEPLVRDLNGDGRQEVILVRNISSHRDILPNLPAYESGEVLALIYSATGYELIPLTGKLEGPVQGLAIWGKELYCVVVKGNPFTQEGESYLLAFPLVAPAAGPSQNPGGR</sequence>
<protein>
    <submittedName>
        <fullName evidence="1">Uncharacterized protein</fullName>
    </submittedName>
</protein>
<dbReference type="KEGG" id="tav:G4V39_05045"/>
<dbReference type="InterPro" id="IPR028994">
    <property type="entry name" value="Integrin_alpha_N"/>
</dbReference>
<dbReference type="SUPFAM" id="SSF69318">
    <property type="entry name" value="Integrin alpha N-terminal domain"/>
    <property type="match status" value="1"/>
</dbReference>
<evidence type="ECO:0000313" key="1">
    <source>
        <dbReference type="EMBL" id="QIJ71676.1"/>
    </source>
</evidence>
<evidence type="ECO:0000313" key="2">
    <source>
        <dbReference type="Proteomes" id="UP000502179"/>
    </source>
</evidence>
<dbReference type="AlphaFoldDB" id="A0A6G7PVU4"/>
<organism evidence="1 2">
    <name type="scientific">Thermosulfuriphilus ammonigenes</name>
    <dbReference type="NCBI Taxonomy" id="1936021"/>
    <lineage>
        <taxon>Bacteria</taxon>
        <taxon>Pseudomonadati</taxon>
        <taxon>Thermodesulfobacteriota</taxon>
        <taxon>Thermodesulfobacteria</taxon>
        <taxon>Thermodesulfobacteriales</taxon>
        <taxon>Thermodesulfobacteriaceae</taxon>
        <taxon>Thermosulfuriphilus</taxon>
    </lineage>
</organism>
<name>A0A6G7PVU4_9BACT</name>
<dbReference type="EMBL" id="CP048877">
    <property type="protein sequence ID" value="QIJ71676.1"/>
    <property type="molecule type" value="Genomic_DNA"/>
</dbReference>
<gene>
    <name evidence="1" type="ORF">G4V39_05045</name>
</gene>